<dbReference type="Proteomes" id="UP000297527">
    <property type="component" value="Unassembled WGS sequence"/>
</dbReference>
<accession>A0A4Z1H4X8</accession>
<feature type="compositionally biased region" description="Basic and acidic residues" evidence="1">
    <location>
        <begin position="605"/>
        <end position="614"/>
    </location>
</feature>
<feature type="compositionally biased region" description="Basic and acidic residues" evidence="1">
    <location>
        <begin position="67"/>
        <end position="76"/>
    </location>
</feature>
<proteinExistence type="predicted"/>
<feature type="compositionally biased region" description="Basic and acidic residues" evidence="1">
    <location>
        <begin position="290"/>
        <end position="309"/>
    </location>
</feature>
<gene>
    <name evidence="2" type="ORF">BCON_0909g00010</name>
</gene>
<protein>
    <submittedName>
        <fullName evidence="2">Uncharacterized protein</fullName>
    </submittedName>
</protein>
<dbReference type="OrthoDB" id="3528285at2759"/>
<feature type="compositionally biased region" description="Low complexity" evidence="1">
    <location>
        <begin position="552"/>
        <end position="564"/>
    </location>
</feature>
<dbReference type="EMBL" id="PQXN01000907">
    <property type="protein sequence ID" value="TGO43775.1"/>
    <property type="molecule type" value="Genomic_DNA"/>
</dbReference>
<keyword evidence="3" id="KW-1185">Reference proteome</keyword>
<evidence type="ECO:0000313" key="3">
    <source>
        <dbReference type="Proteomes" id="UP000297527"/>
    </source>
</evidence>
<name>A0A4Z1H4X8_9HELO</name>
<feature type="compositionally biased region" description="Polar residues" evidence="1">
    <location>
        <begin position="514"/>
        <end position="532"/>
    </location>
</feature>
<feature type="compositionally biased region" description="Basic and acidic residues" evidence="1">
    <location>
        <begin position="533"/>
        <end position="549"/>
    </location>
</feature>
<evidence type="ECO:0000313" key="2">
    <source>
        <dbReference type="EMBL" id="TGO43775.1"/>
    </source>
</evidence>
<organism evidence="2 3">
    <name type="scientific">Botryotinia convoluta</name>
    <dbReference type="NCBI Taxonomy" id="54673"/>
    <lineage>
        <taxon>Eukaryota</taxon>
        <taxon>Fungi</taxon>
        <taxon>Dikarya</taxon>
        <taxon>Ascomycota</taxon>
        <taxon>Pezizomycotina</taxon>
        <taxon>Leotiomycetes</taxon>
        <taxon>Helotiales</taxon>
        <taxon>Sclerotiniaceae</taxon>
        <taxon>Botryotinia</taxon>
    </lineage>
</organism>
<feature type="region of interest" description="Disordered" evidence="1">
    <location>
        <begin position="8"/>
        <end position="80"/>
    </location>
</feature>
<dbReference type="AlphaFoldDB" id="A0A4Z1H4X8"/>
<feature type="compositionally biased region" description="Basic and acidic residues" evidence="1">
    <location>
        <begin position="10"/>
        <end position="20"/>
    </location>
</feature>
<sequence>MGWLNFIFGKKRDSRHENHTSHTQKSSNSNKTDTTYRSAAPNDGFSRDHPQDSQPAKGAQLPHRSQHRNENPDQTRHVYKRSYSVTERIEYIGDYIDDWNYKNRHHDPIKINIIILEGLLDINQNLTEPRSGSQIKFICKPGKLWDDELYPEKLHRACEKLEWHTRDRWRPHTLNSGVRKRMFEVTDKDRPVYESEMKGLIIRGPPPDYRICQRIDRLRGWESKHKIYKSELSKIVKDIQSYINSNKEQLEDMRSKSGRGMITPRDLIKEWQKDYHFEFSNVLLSLKDNRAERSKPREHSGTRSHESHRVNGPHDSAVSLSNTGRRAPSKSRPYKSSNYSSDSDTSTSTRPRRVNKQHDSAVSLSGASERTPFKSHAHKPSDYISDSDTSTRSRRRTQDPSQPLFQRKPPTKSNRDTLPRAAPHTRPPAIKINSSSEDKGRSPCKSPSRKSPGRSPRTPRTPVDRNHVYQNPGHPPLPPSSHSLNPDLQKSPPRPGSGGRGMAQKRSHRDLLHPSTSQAQLYSYPHVNSNDNSESRPEMRPRKSHRDLFDENSNQSQWQQHSNSRPYAPTNSNRRNGYPKPPHQDPAAVSPLGHRDMSWEGLTPEQKDKIHREAMEELRLEELRLEGGDD</sequence>
<reference evidence="2 3" key="1">
    <citation type="submission" date="2017-12" db="EMBL/GenBank/DDBJ databases">
        <title>Comparative genomics of Botrytis spp.</title>
        <authorList>
            <person name="Valero-Jimenez C.A."/>
            <person name="Tapia P."/>
            <person name="Veloso J."/>
            <person name="Silva-Moreno E."/>
            <person name="Staats M."/>
            <person name="Valdes J.H."/>
            <person name="Van Kan J.A.L."/>
        </authorList>
    </citation>
    <scope>NUCLEOTIDE SEQUENCE [LARGE SCALE GENOMIC DNA]</scope>
    <source>
        <strain evidence="2 3">MUCL11595</strain>
    </source>
</reference>
<feature type="compositionally biased region" description="Low complexity" evidence="1">
    <location>
        <begin position="334"/>
        <end position="349"/>
    </location>
</feature>
<feature type="region of interest" description="Disordered" evidence="1">
    <location>
        <begin position="290"/>
        <end position="614"/>
    </location>
</feature>
<feature type="compositionally biased region" description="Polar residues" evidence="1">
    <location>
        <begin position="21"/>
        <end position="37"/>
    </location>
</feature>
<comment type="caution">
    <text evidence="2">The sequence shown here is derived from an EMBL/GenBank/DDBJ whole genome shotgun (WGS) entry which is preliminary data.</text>
</comment>
<evidence type="ECO:0000256" key="1">
    <source>
        <dbReference type="SAM" id="MobiDB-lite"/>
    </source>
</evidence>